<protein>
    <submittedName>
        <fullName evidence="4">Omp28-related outer membrane protein</fullName>
    </submittedName>
</protein>
<dbReference type="Pfam" id="PF11551">
    <property type="entry name" value="Omp28"/>
    <property type="match status" value="1"/>
</dbReference>
<accession>A0A8J6PI84</accession>
<dbReference type="Gene3D" id="2.60.120.260">
    <property type="entry name" value="Galactose-binding domain-like"/>
    <property type="match status" value="1"/>
</dbReference>
<feature type="domain" description="Secretion system C-terminal sorting" evidence="3">
    <location>
        <begin position="555"/>
        <end position="628"/>
    </location>
</feature>
<comment type="caution">
    <text evidence="4">The sequence shown here is derived from an EMBL/GenBank/DDBJ whole genome shotgun (WGS) entry which is preliminary data.</text>
</comment>
<dbReference type="Pfam" id="PF18962">
    <property type="entry name" value="Por_Secre_tail"/>
    <property type="match status" value="1"/>
</dbReference>
<dbReference type="Proteomes" id="UP000652681">
    <property type="component" value="Unassembled WGS sequence"/>
</dbReference>
<gene>
    <name evidence="4" type="ORF">H9Y05_06230</name>
</gene>
<keyword evidence="5" id="KW-1185">Reference proteome</keyword>
<evidence type="ECO:0000313" key="4">
    <source>
        <dbReference type="EMBL" id="MBC9812074.1"/>
    </source>
</evidence>
<dbReference type="NCBIfam" id="TIGR04183">
    <property type="entry name" value="Por_Secre_tail"/>
    <property type="match status" value="1"/>
</dbReference>
<sequence length="631" mass="66428">MKKQLLILSSLAIAGNSFSQVLLNEAFESGLPGTWSKTTLATDGGWKNGAAAALSSSNYAFSTTNATKFMGTNDDACNCNKSADRLISPSMDFTSPGNYRLSADLYFQKGTYQGKTEVGTIEISTDGGATWTVLRNLTAVEDWRVESVDLSTYAGNSDVKISFLYNDGTGWLFGMGVDNVTVFIPQPDDAKLVSTSVNRYSLINNNNTLSLNVNNNGSNAITSLEVSWNDGTAHTATIPVNIAAGASANVNHTTPVNYPTANTYDIDVVISQVNGNADSNPSDNTGSTIITTLSQSPVKKVIIEEGTGTWCGWCPRGAVAMDYMEATYPDRFIGIAVHNGDPMTVSAYDNGASFGGYPSANVDRSMLDVGVSQASFVSYYNARKDLVVPVAVAGTATASGSAVTVDVNATFYSNFPSANYRLGVIVVEDGVTGTGSGYNQVNYYANNANGAMGGYESLPSPVPAAQMVYNHVGRALLGGYNGQSGSVPTSITDGQVVNYSFTYNVPSTSNINNMHGVAVVIDNATGEIINANKIDFPAGNSGLSVKDVETIDMTVFPNPASEKLNVGFEAKGGNYTIEITDLQGRIVVSEAFTNLSGAQSIELNTSALKTGNYLISVAQEGASFTKMIAIK</sequence>
<keyword evidence="1 2" id="KW-0732">Signal</keyword>
<evidence type="ECO:0000259" key="3">
    <source>
        <dbReference type="Pfam" id="PF18962"/>
    </source>
</evidence>
<dbReference type="Gene3D" id="2.60.40.10">
    <property type="entry name" value="Immunoglobulins"/>
    <property type="match status" value="1"/>
</dbReference>
<dbReference type="EMBL" id="JACVEL010000003">
    <property type="protein sequence ID" value="MBC9812074.1"/>
    <property type="molecule type" value="Genomic_DNA"/>
</dbReference>
<dbReference type="InterPro" id="IPR021615">
    <property type="entry name" value="Omp28"/>
</dbReference>
<dbReference type="InterPro" id="IPR013783">
    <property type="entry name" value="Ig-like_fold"/>
</dbReference>
<evidence type="ECO:0000256" key="2">
    <source>
        <dbReference type="SAM" id="SignalP"/>
    </source>
</evidence>
<dbReference type="RefSeq" id="WP_216713782.1">
    <property type="nucleotide sequence ID" value="NZ_JACVEL010000003.1"/>
</dbReference>
<evidence type="ECO:0000313" key="5">
    <source>
        <dbReference type="Proteomes" id="UP000652681"/>
    </source>
</evidence>
<dbReference type="AlphaFoldDB" id="A0A8J6PI84"/>
<evidence type="ECO:0000256" key="1">
    <source>
        <dbReference type="ARBA" id="ARBA00022729"/>
    </source>
</evidence>
<name>A0A8J6PI84_9FLAO</name>
<dbReference type="Gene3D" id="2.60.40.3080">
    <property type="match status" value="1"/>
</dbReference>
<organism evidence="4 5">
    <name type="scientific">Taishania pollutisoli</name>
    <dbReference type="NCBI Taxonomy" id="2766479"/>
    <lineage>
        <taxon>Bacteria</taxon>
        <taxon>Pseudomonadati</taxon>
        <taxon>Bacteroidota</taxon>
        <taxon>Flavobacteriia</taxon>
        <taxon>Flavobacteriales</taxon>
        <taxon>Crocinitomicaceae</taxon>
        <taxon>Taishania</taxon>
    </lineage>
</organism>
<reference evidence="4" key="1">
    <citation type="submission" date="2020-09" db="EMBL/GenBank/DDBJ databases">
        <title>Taishania pollutisoli gen. nov., sp. nov., Isolated from Tetrabromobisphenol A-Contaminated Soil.</title>
        <authorList>
            <person name="Chen Q."/>
        </authorList>
    </citation>
    <scope>NUCLEOTIDE SEQUENCE</scope>
    <source>
        <strain evidence="4">CZZ-1</strain>
    </source>
</reference>
<feature type="chain" id="PRO_5035293539" evidence="2">
    <location>
        <begin position="20"/>
        <end position="631"/>
    </location>
</feature>
<proteinExistence type="predicted"/>
<feature type="signal peptide" evidence="2">
    <location>
        <begin position="1"/>
        <end position="19"/>
    </location>
</feature>
<dbReference type="InterPro" id="IPR026444">
    <property type="entry name" value="Secre_tail"/>
</dbReference>